<keyword evidence="2" id="KW-0175">Coiled coil</keyword>
<dbReference type="Proteomes" id="UP000252085">
    <property type="component" value="Unassembled WGS sequence"/>
</dbReference>
<evidence type="ECO:0000313" key="4">
    <source>
        <dbReference type="Proteomes" id="UP000252085"/>
    </source>
</evidence>
<dbReference type="InterPro" id="IPR050465">
    <property type="entry name" value="UPF0194_transport"/>
</dbReference>
<comment type="caution">
    <text evidence="3">The sequence shown here is derived from an EMBL/GenBank/DDBJ whole genome shotgun (WGS) entry which is preliminary data.</text>
</comment>
<organism evidence="3 4">
    <name type="scientific">Nostoc punctiforme NIES-2108</name>
    <dbReference type="NCBI Taxonomy" id="1356359"/>
    <lineage>
        <taxon>Bacteria</taxon>
        <taxon>Bacillati</taxon>
        <taxon>Cyanobacteriota</taxon>
        <taxon>Cyanophyceae</taxon>
        <taxon>Nostocales</taxon>
        <taxon>Nostocaceae</taxon>
        <taxon>Nostoc</taxon>
    </lineage>
</organism>
<sequence>MMTPNVTARNLSIFAGLLALSIGAGYVFLFKVSSQSPAKNASSSSLSLPPEKTKVLALGRLEPEGEITKVAVPVGAQIDELKVSEGNWVKTGQVLAYLKNHQEMLAKRNLVASQVKEVQKQIQTDSSVNQIEISQAQAQISQISTPRLQEISSQEAAVRRSQAELQQAIIIRDRYAKLYAEGAVPKEDFEIRKLLVVQTQENLSQARAKLEQLTTTRTEDIKVAQENLKRSEMNLKRVASHSGLTSAIQNLKLAQAQLEQTIIRAPKNGQVLKIYTQAGEVISDRGLLALGNTRNMYVVTEVFETDVKLIKVGQRATITSPVFSEKMTGTVTKIGQLVFKNDVIGDDPTAKSDVRVVEVKIRLDRSELVSDLSNLQVDAEIDLN</sequence>
<name>A0A367RP50_NOSPU</name>
<dbReference type="PANTHER" id="PTHR32347">
    <property type="entry name" value="EFFLUX SYSTEM COMPONENT YKNX-RELATED"/>
    <property type="match status" value="1"/>
</dbReference>
<gene>
    <name evidence="3" type="ORF">A6769_11050</name>
</gene>
<dbReference type="EMBL" id="LXQE01000136">
    <property type="protein sequence ID" value="RCJ37444.1"/>
    <property type="molecule type" value="Genomic_DNA"/>
</dbReference>
<dbReference type="InterPro" id="IPR014315">
    <property type="entry name" value="ABC_heterocyst_DevB"/>
</dbReference>
<dbReference type="PANTHER" id="PTHR32347:SF27">
    <property type="entry name" value="RND EFFLUX PUMP MEMBRANE FUSION PROTEIN BARREL-SANDWICH DOMAIN-CONTAINING PROTEIN"/>
    <property type="match status" value="1"/>
</dbReference>
<protein>
    <submittedName>
        <fullName evidence="3">Uncharacterized protein</fullName>
    </submittedName>
</protein>
<dbReference type="AlphaFoldDB" id="A0A367RP50"/>
<reference evidence="3 4" key="1">
    <citation type="submission" date="2016-04" db="EMBL/GenBank/DDBJ databases">
        <authorList>
            <person name="Evans L.H."/>
            <person name="Alamgir A."/>
            <person name="Owens N."/>
            <person name="Weber N.D."/>
            <person name="Virtaneva K."/>
            <person name="Barbian K."/>
            <person name="Babar A."/>
            <person name="Rosenke K."/>
        </authorList>
    </citation>
    <scope>NUCLEOTIDE SEQUENCE [LARGE SCALE GENOMIC DNA]</scope>
    <source>
        <strain evidence="3">NIES-2108</strain>
    </source>
</reference>
<dbReference type="GO" id="GO:0030313">
    <property type="term" value="C:cell envelope"/>
    <property type="evidence" value="ECO:0007669"/>
    <property type="project" value="UniProtKB-SubCell"/>
</dbReference>
<accession>A0A367RP50</accession>
<dbReference type="PRINTS" id="PR01490">
    <property type="entry name" value="RTXTOXIND"/>
</dbReference>
<comment type="subcellular location">
    <subcellularLocation>
        <location evidence="1">Cell envelope</location>
    </subcellularLocation>
</comment>
<evidence type="ECO:0000313" key="3">
    <source>
        <dbReference type="EMBL" id="RCJ37444.1"/>
    </source>
</evidence>
<dbReference type="Gene3D" id="1.10.287.470">
    <property type="entry name" value="Helix hairpin bin"/>
    <property type="match status" value="1"/>
</dbReference>
<evidence type="ECO:0000256" key="1">
    <source>
        <dbReference type="ARBA" id="ARBA00004196"/>
    </source>
</evidence>
<dbReference type="Gene3D" id="2.40.30.170">
    <property type="match status" value="1"/>
</dbReference>
<proteinExistence type="predicted"/>
<dbReference type="NCBIfam" id="TIGR02971">
    <property type="entry name" value="heterocyst_DevB"/>
    <property type="match status" value="1"/>
</dbReference>
<evidence type="ECO:0000256" key="2">
    <source>
        <dbReference type="ARBA" id="ARBA00023054"/>
    </source>
</evidence>